<proteinExistence type="predicted"/>
<feature type="domain" description="DZANK-type" evidence="3">
    <location>
        <begin position="3"/>
        <end position="53"/>
    </location>
</feature>
<evidence type="ECO:0000313" key="4">
    <source>
        <dbReference type="EMBL" id="MDF1612287.1"/>
    </source>
</evidence>
<keyword evidence="2" id="KW-0472">Membrane</keyword>
<gene>
    <name evidence="4" type="ORF">P0M35_09005</name>
</gene>
<keyword evidence="5" id="KW-1185">Reference proteome</keyword>
<accession>A0AAE3TEC2</accession>
<evidence type="ECO:0000256" key="2">
    <source>
        <dbReference type="SAM" id="Phobius"/>
    </source>
</evidence>
<dbReference type="InterPro" id="IPR038297">
    <property type="entry name" value="CcmH/CycL/NrfF/Ccl2_sf"/>
</dbReference>
<evidence type="ECO:0000313" key="5">
    <source>
        <dbReference type="Proteomes" id="UP001221302"/>
    </source>
</evidence>
<feature type="region of interest" description="Disordered" evidence="1">
    <location>
        <begin position="69"/>
        <end position="89"/>
    </location>
</feature>
<protein>
    <submittedName>
        <fullName evidence="4">Zinc ribbon domain-containing protein</fullName>
    </submittedName>
</protein>
<dbReference type="EMBL" id="JARGDL010000011">
    <property type="protein sequence ID" value="MDF1612287.1"/>
    <property type="molecule type" value="Genomic_DNA"/>
</dbReference>
<dbReference type="RefSeq" id="WP_321536058.1">
    <property type="nucleotide sequence ID" value="NZ_JARGDL010000011.1"/>
</dbReference>
<organism evidence="4 5">
    <name type="scientific">Stygiobacter electus</name>
    <dbReference type="NCBI Taxonomy" id="3032292"/>
    <lineage>
        <taxon>Bacteria</taxon>
        <taxon>Pseudomonadati</taxon>
        <taxon>Ignavibacteriota</taxon>
        <taxon>Ignavibacteria</taxon>
        <taxon>Ignavibacteriales</taxon>
        <taxon>Melioribacteraceae</taxon>
        <taxon>Stygiobacter</taxon>
    </lineage>
</organism>
<dbReference type="AlphaFoldDB" id="A0AAE3TEC2"/>
<dbReference type="Gene3D" id="1.10.8.640">
    <property type="entry name" value="Cytochrome C biogenesis protein"/>
    <property type="match status" value="1"/>
</dbReference>
<evidence type="ECO:0000259" key="3">
    <source>
        <dbReference type="Pfam" id="PF12773"/>
    </source>
</evidence>
<dbReference type="Proteomes" id="UP001221302">
    <property type="component" value="Unassembled WGS sequence"/>
</dbReference>
<dbReference type="InterPro" id="IPR025874">
    <property type="entry name" value="DZR"/>
</dbReference>
<keyword evidence="2" id="KW-1133">Transmembrane helix</keyword>
<feature type="transmembrane region" description="Helical" evidence="2">
    <location>
        <begin position="102"/>
        <end position="122"/>
    </location>
</feature>
<comment type="caution">
    <text evidence="4">The sequence shown here is derived from an EMBL/GenBank/DDBJ whole genome shotgun (WGS) entry which is preliminary data.</text>
</comment>
<dbReference type="Pfam" id="PF12773">
    <property type="entry name" value="DZR"/>
    <property type="match status" value="1"/>
</dbReference>
<keyword evidence="2" id="KW-0812">Transmembrane</keyword>
<evidence type="ECO:0000256" key="1">
    <source>
        <dbReference type="SAM" id="MobiDB-lite"/>
    </source>
</evidence>
<reference evidence="4" key="1">
    <citation type="submission" date="2023-03" db="EMBL/GenBank/DDBJ databases">
        <title>Stygiobacter electus gen. nov., sp. nov., facultatively anaerobic thermotolerant bacterium of the class Ignavibacteria from a well of Yessentuki mineral water deposit.</title>
        <authorList>
            <person name="Podosokorskaya O.A."/>
            <person name="Elcheninov A.G."/>
            <person name="Petrova N.F."/>
            <person name="Zavarzina D.G."/>
            <person name="Kublanov I.V."/>
            <person name="Merkel A.Y."/>
        </authorList>
    </citation>
    <scope>NUCLEOTIDE SEQUENCE</scope>
    <source>
        <strain evidence="4">09-Me</strain>
    </source>
</reference>
<name>A0AAE3TEC2_9BACT</name>
<sequence>MKCINCGTENNDANKFCRNCGNELKDENNPQEIICQTCGAKNKPGNNYCILCGENLIVTADKNSTKLNLHNRFNDTNKKRKQKHSSENKNYQMQKKIELKPVLITAIVIIVSYLAVTLIDYWKDKNTSSVRTVEIKSTNPVVESIVYEIASKFVCSCGTCGEKSLEKCTCPHAEEERQFIRDYMGKNGQKNDIIVALANKYGYLKSEYAKDYKKVDVSKIWKSNDLNTFSNSKNIIK</sequence>